<keyword evidence="1" id="KW-0472">Membrane</keyword>
<dbReference type="KEGG" id="pau:PA14_60320"/>
<organism evidence="2 3">
    <name type="scientific">Pseudomonas aeruginosa (strain UCBPP-PA14)</name>
    <dbReference type="NCBI Taxonomy" id="208963"/>
    <lineage>
        <taxon>Bacteria</taxon>
        <taxon>Pseudomonadati</taxon>
        <taxon>Pseudomonadota</taxon>
        <taxon>Gammaproteobacteria</taxon>
        <taxon>Pseudomonadales</taxon>
        <taxon>Pseudomonadaceae</taxon>
        <taxon>Pseudomonas</taxon>
    </lineage>
</organism>
<evidence type="ECO:0000256" key="1">
    <source>
        <dbReference type="SAM" id="Phobius"/>
    </source>
</evidence>
<dbReference type="Gene3D" id="3.30.700.10">
    <property type="entry name" value="Glycoprotein, Type 4 Pilin"/>
    <property type="match status" value="1"/>
</dbReference>
<dbReference type="BioCyc" id="PAER208963:G1G74-5100-MONOMER"/>
<evidence type="ECO:0000313" key="3">
    <source>
        <dbReference type="Proteomes" id="UP000000653"/>
    </source>
</evidence>
<dbReference type="InterPro" id="IPR031982">
    <property type="entry name" value="PilE-like"/>
</dbReference>
<evidence type="ECO:0000313" key="2">
    <source>
        <dbReference type="EMBL" id="ABJ13935.1"/>
    </source>
</evidence>
<dbReference type="EMBL" id="CP000438">
    <property type="protein sequence ID" value="ABJ13935.1"/>
    <property type="molecule type" value="Genomic_DNA"/>
</dbReference>
<protein>
    <submittedName>
        <fullName evidence="2">Type 4 fimbrial biogenesis protein PilE</fullName>
    </submittedName>
</protein>
<proteinExistence type="predicted"/>
<keyword evidence="1" id="KW-0812">Transmembrane</keyword>
<dbReference type="Pfam" id="PF07963">
    <property type="entry name" value="N_methyl"/>
    <property type="match status" value="1"/>
</dbReference>
<dbReference type="InterPro" id="IPR012902">
    <property type="entry name" value="N_methyl_site"/>
</dbReference>
<dbReference type="InterPro" id="IPR045584">
    <property type="entry name" value="Pilin-like"/>
</dbReference>
<dbReference type="PANTHER" id="PTHR30093">
    <property type="entry name" value="GENERAL SECRETION PATHWAY PROTEIN G"/>
    <property type="match status" value="1"/>
</dbReference>
<gene>
    <name evidence="2" type="primary">pilE</name>
    <name evidence="2" type="ordered locus">PA14_60320</name>
</gene>
<feature type="transmembrane region" description="Helical" evidence="1">
    <location>
        <begin position="12"/>
        <end position="30"/>
    </location>
</feature>
<dbReference type="PROSITE" id="PS00409">
    <property type="entry name" value="PROKAR_NTER_METHYL"/>
    <property type="match status" value="1"/>
</dbReference>
<dbReference type="Proteomes" id="UP000000653">
    <property type="component" value="Chromosome"/>
</dbReference>
<dbReference type="HOGENOM" id="CLU_091705_6_0_6"/>
<reference evidence="2 3" key="1">
    <citation type="journal article" date="2006" name="Genome Biol.">
        <title>Genomic analysis reveals that Pseudomonas aeruginosa virulence is combinatorial.</title>
        <authorList>
            <person name="Lee D.G."/>
            <person name="Urbach J.M."/>
            <person name="Wu G."/>
            <person name="Liberati N.T."/>
            <person name="Feinbaum R.L."/>
            <person name="Miyata S."/>
            <person name="Diggins L.T."/>
            <person name="He J."/>
            <person name="Saucier M."/>
            <person name="Deziel E."/>
            <person name="Friedman L."/>
            <person name="Li L."/>
            <person name="Grills G."/>
            <person name="Montgomery K."/>
            <person name="Kucherlapati R."/>
            <person name="Rahme L.G."/>
            <person name="Ausubel F.M."/>
        </authorList>
    </citation>
    <scope>NUCLEOTIDE SEQUENCE [LARGE SCALE GENOMIC DNA]</scope>
    <source>
        <strain evidence="2 3">UCBPP-PA14</strain>
    </source>
</reference>
<dbReference type="SUPFAM" id="SSF54523">
    <property type="entry name" value="Pili subunits"/>
    <property type="match status" value="1"/>
</dbReference>
<dbReference type="PANTHER" id="PTHR30093:SF47">
    <property type="entry name" value="TYPE IV PILUS NON-CORE MINOR PILIN PILE"/>
    <property type="match status" value="1"/>
</dbReference>
<dbReference type="GO" id="GO:0043683">
    <property type="term" value="P:type IV pilus assembly"/>
    <property type="evidence" value="ECO:0007669"/>
    <property type="project" value="InterPro"/>
</dbReference>
<dbReference type="AlphaFoldDB" id="A0A0H2ZGA0"/>
<name>A0A0H2ZGA0_PSEAB</name>
<dbReference type="NCBIfam" id="TIGR02532">
    <property type="entry name" value="IV_pilin_GFxxxE"/>
    <property type="match status" value="1"/>
</dbReference>
<sequence length="141" mass="15382">MKSNRGFTLIELMIVVVIIAILAGIAYPSYDEYVKRGNRTEGQALLSEAAATQERYFSQNNTYITTQADIGKLHMRNTSGTTVKSSTGKYSLTVDTVANDGGYRLIANQAFNDLDCGNLTLTANGEKGRTGSKKSVAECWR</sequence>
<keyword evidence="1" id="KW-1133">Transmembrane helix</keyword>
<accession>A0A0H2ZGA0</accession>
<dbReference type="RefSeq" id="WP_003116267.1">
    <property type="nucleotide sequence ID" value="NC_008463.1"/>
</dbReference>
<dbReference type="Pfam" id="PF16732">
    <property type="entry name" value="ComP_DUS"/>
    <property type="match status" value="1"/>
</dbReference>